<evidence type="ECO:0000256" key="4">
    <source>
        <dbReference type="ARBA" id="ARBA00022781"/>
    </source>
</evidence>
<evidence type="ECO:0000256" key="5">
    <source>
        <dbReference type="ARBA" id="ARBA00022989"/>
    </source>
</evidence>
<dbReference type="Pfam" id="PF03040">
    <property type="entry name" value="CemA"/>
    <property type="match status" value="1"/>
</dbReference>
<feature type="transmembrane region" description="Helical" evidence="9">
    <location>
        <begin position="391"/>
        <end position="412"/>
    </location>
</feature>
<keyword evidence="9" id="KW-0633">Potassium transport</keyword>
<accession>A0A0S2IBG5</accession>
<gene>
    <name evidence="9 10" type="primary">cemA</name>
</gene>
<organism evidence="10">
    <name type="scientific">Chlamydomonas nivalis</name>
    <dbReference type="NCBI Taxonomy" id="47906"/>
    <lineage>
        <taxon>Eukaryota</taxon>
        <taxon>Viridiplantae</taxon>
        <taxon>Chlorophyta</taxon>
        <taxon>core chlorophytes</taxon>
        <taxon>Chlorophyceae</taxon>
        <taxon>CS clade</taxon>
        <taxon>Chlamydomonadales</taxon>
        <taxon>Chlamydomonadaceae</taxon>
        <taxon>Chlamydomonas</taxon>
    </lineage>
</organism>
<dbReference type="HAMAP" id="MF_01308">
    <property type="entry name" value="CemA_PxcA"/>
    <property type="match status" value="1"/>
</dbReference>
<keyword evidence="6 9" id="KW-0406">Ion transport</keyword>
<proteinExistence type="inferred from homology"/>
<protein>
    <recommendedName>
        <fullName evidence="9">Potassium/proton antiporter CemA</fullName>
    </recommendedName>
    <alternativeName>
        <fullName evidence="9">Chloroplast envelope membrane protein A</fullName>
        <shortName evidence="9">CemA</shortName>
    </alternativeName>
</protein>
<keyword evidence="2 9" id="KW-0813">Transport</keyword>
<comment type="catalytic activity">
    <reaction evidence="9">
        <text>K(+)(in) + H(+)(out) = K(+)(out) + H(+)(in)</text>
        <dbReference type="Rhea" id="RHEA:29467"/>
        <dbReference type="ChEBI" id="CHEBI:15378"/>
        <dbReference type="ChEBI" id="CHEBI:29103"/>
    </reaction>
</comment>
<name>A0A0S2IBG5_9CHLO</name>
<keyword evidence="7 9" id="KW-0472">Membrane</keyword>
<keyword evidence="9" id="KW-1001">Plastid inner membrane</keyword>
<geneLocation type="chloroplast" evidence="10"/>
<evidence type="ECO:0000256" key="7">
    <source>
        <dbReference type="ARBA" id="ARBA00023136"/>
    </source>
</evidence>
<dbReference type="GO" id="GO:0015078">
    <property type="term" value="F:proton transmembrane transporter activity"/>
    <property type="evidence" value="ECO:0007669"/>
    <property type="project" value="UniProtKB-UniRule"/>
</dbReference>
<evidence type="ECO:0000256" key="3">
    <source>
        <dbReference type="ARBA" id="ARBA00022692"/>
    </source>
</evidence>
<feature type="transmembrane region" description="Helical" evidence="9">
    <location>
        <begin position="355"/>
        <end position="376"/>
    </location>
</feature>
<dbReference type="AlphaFoldDB" id="A0A0S2IBG5"/>
<feature type="transmembrane region" description="Helical" evidence="9">
    <location>
        <begin position="193"/>
        <end position="212"/>
    </location>
</feature>
<dbReference type="InterPro" id="IPR004282">
    <property type="entry name" value="CemA"/>
</dbReference>
<evidence type="ECO:0000256" key="2">
    <source>
        <dbReference type="ARBA" id="ARBA00022448"/>
    </source>
</evidence>
<dbReference type="GO" id="GO:0015297">
    <property type="term" value="F:antiporter activity"/>
    <property type="evidence" value="ECO:0007669"/>
    <property type="project" value="UniProtKB-KW"/>
</dbReference>
<keyword evidence="9" id="KW-0050">Antiport</keyword>
<evidence type="ECO:0000313" key="10">
    <source>
        <dbReference type="EMBL" id="ALO20859.1"/>
    </source>
</evidence>
<evidence type="ECO:0000256" key="8">
    <source>
        <dbReference type="ARBA" id="ARBA00043980"/>
    </source>
</evidence>
<dbReference type="EMBL" id="KT624646">
    <property type="protein sequence ID" value="ALO20859.1"/>
    <property type="molecule type" value="Genomic_DNA"/>
</dbReference>
<keyword evidence="10" id="KW-0934">Plastid</keyword>
<keyword evidence="5 9" id="KW-1133">Transmembrane helix</keyword>
<dbReference type="PANTHER" id="PTHR33650">
    <property type="entry name" value="CHLOROPLAST ENVELOPE MEMBRANE PROTEIN-RELATED"/>
    <property type="match status" value="1"/>
</dbReference>
<dbReference type="PANTHER" id="PTHR33650:SF2">
    <property type="entry name" value="CHLOROPLAST ENVELOPE MEMBRANE PROTEIN"/>
    <property type="match status" value="1"/>
</dbReference>
<dbReference type="GO" id="GO:0006813">
    <property type="term" value="P:potassium ion transport"/>
    <property type="evidence" value="ECO:0007669"/>
    <property type="project" value="UniProtKB-UniRule"/>
</dbReference>
<comment type="function">
    <text evidence="9">Contributes to K(+)/H(+) antiport activity by supporting proton efflux to control proton extrusion and homeostasis in chloroplasts in a light-dependent manner to modulate photosynthesis. Prevents excessive induction of non-photochemical quenching (NPQ) under continuous-light conditions. Indirectly promotes efficient inorganic carbon uptake into chloroplasts.</text>
</comment>
<sequence length="432" mass="49381">MFPFQASRSLPILSLPACYTCYCSARPKHRKSLPATNFSYTNTFGGKDGVAAYFSYTNPILPSLYINKKGWEDAKHTPKVCYAGKGAGGPSFASKFASKFIEYTYQKSASHKKERGLFACKASIHRLLLKVYANKQQAFAYPTYLKDKQVVSITYEEIGLFPRSFSRVFDRFIKQLFSDVENLVIQEYRFYRYLFLTTVKCFFILLFVPFLINVASKNYLIRPLTEYCWNQKQGEIFLNQDKQKHAFAELQEFEEKVYFESLVSFPPKVDGGKGPLPKTEIGKTDNGKQILQEKTIQLAIDYNNASIEAISCMFADLISLSVFGWLLIFMEVQISVSRLFILEVFFGLDDTKKSLIILLVTDLLVGYHSVGPWSILFESLFNRYGLPNSQAAIYLLTGSLPVIMDVFFKYLIFRHLNRASPASVATYHAMIE</sequence>
<keyword evidence="3 9" id="KW-0812">Transmembrane</keyword>
<dbReference type="GO" id="GO:0009706">
    <property type="term" value="C:chloroplast inner membrane"/>
    <property type="evidence" value="ECO:0007669"/>
    <property type="project" value="UniProtKB-SubCell"/>
</dbReference>
<reference evidence="10" key="1">
    <citation type="journal article" date="2015" name="BMC Evol. Biol.">
        <title>Chloroplast phylogenomic analysis of chlorophyte green algae identifies a novel lineage sister to the Sphaeropleales (Chlorophyceae).</title>
        <authorList>
            <person name="Lemieux C."/>
            <person name="Vincent A.T."/>
            <person name="Labarre A."/>
            <person name="Otis C."/>
            <person name="Turmel M."/>
        </authorList>
    </citation>
    <scope>NUCLEOTIDE SEQUENCE</scope>
</reference>
<evidence type="ECO:0000256" key="1">
    <source>
        <dbReference type="ARBA" id="ARBA00004141"/>
    </source>
</evidence>
<keyword evidence="9" id="KW-0630">Potassium</keyword>
<comment type="similarity">
    <text evidence="8 9">Belongs to the CemA family.</text>
</comment>
<comment type="subcellular location">
    <subcellularLocation>
        <location evidence="1">Membrane</location>
        <topology evidence="1">Multi-pass membrane protein</topology>
    </subcellularLocation>
    <subcellularLocation>
        <location evidence="9">Plastid</location>
        <location evidence="9">Chloroplast inner membrane</location>
        <topology evidence="9">Multi-pass membrane protein</topology>
    </subcellularLocation>
</comment>
<evidence type="ECO:0000256" key="9">
    <source>
        <dbReference type="HAMAP-Rule" id="MF_01308"/>
    </source>
</evidence>
<evidence type="ECO:0000256" key="6">
    <source>
        <dbReference type="ARBA" id="ARBA00023065"/>
    </source>
</evidence>
<keyword evidence="4 9" id="KW-0375">Hydrogen ion transport</keyword>
<keyword evidence="10" id="KW-0150">Chloroplast</keyword>
<feature type="transmembrane region" description="Helical" evidence="9">
    <location>
        <begin position="323"/>
        <end position="348"/>
    </location>
</feature>